<evidence type="ECO:0000256" key="4">
    <source>
        <dbReference type="ARBA" id="ARBA00023211"/>
    </source>
</evidence>
<comment type="cofactor">
    <cofactor evidence="6">
        <name>Mn(2+)</name>
        <dbReference type="ChEBI" id="CHEBI:29035"/>
    </cofactor>
</comment>
<dbReference type="HAMAP" id="MF_01518">
    <property type="entry name" value="Adenine_deamin"/>
    <property type="match status" value="1"/>
</dbReference>
<proteinExistence type="inferred from homology"/>
<feature type="domain" description="Amidohydrolase-related" evidence="7">
    <location>
        <begin position="83"/>
        <end position="367"/>
    </location>
</feature>
<dbReference type="Proteomes" id="UP000630142">
    <property type="component" value="Unassembled WGS sequence"/>
</dbReference>
<keyword evidence="3 6" id="KW-0378">Hydrolase</keyword>
<evidence type="ECO:0000313" key="10">
    <source>
        <dbReference type="Proteomes" id="UP000630142"/>
    </source>
</evidence>
<dbReference type="GO" id="GO:0000034">
    <property type="term" value="F:adenine deaminase activity"/>
    <property type="evidence" value="ECO:0007669"/>
    <property type="project" value="UniProtKB-UniRule"/>
</dbReference>
<dbReference type="Pfam" id="PF01979">
    <property type="entry name" value="Amidohydro_1"/>
    <property type="match status" value="1"/>
</dbReference>
<comment type="caution">
    <text evidence="9">The sequence shown here is derived from an EMBL/GenBank/DDBJ whole genome shotgun (WGS) entry which is preliminary data.</text>
</comment>
<dbReference type="InterPro" id="IPR026912">
    <property type="entry name" value="Adenine_deam_C"/>
</dbReference>
<dbReference type="EMBL" id="BMZQ01000001">
    <property type="protein sequence ID" value="GHD07670.1"/>
    <property type="molecule type" value="Genomic_DNA"/>
</dbReference>
<reference evidence="9" key="2">
    <citation type="submission" date="2020-09" db="EMBL/GenBank/DDBJ databases">
        <authorList>
            <person name="Sun Q."/>
            <person name="Kim S."/>
        </authorList>
    </citation>
    <scope>NUCLEOTIDE SEQUENCE</scope>
    <source>
        <strain evidence="9">KCTC 42249</strain>
    </source>
</reference>
<dbReference type="InterPro" id="IPR011059">
    <property type="entry name" value="Metal-dep_hydrolase_composite"/>
</dbReference>
<evidence type="ECO:0000256" key="2">
    <source>
        <dbReference type="ARBA" id="ARBA00012782"/>
    </source>
</evidence>
<keyword evidence="4 6" id="KW-0464">Manganese</keyword>
<dbReference type="PANTHER" id="PTHR11113:SF2">
    <property type="entry name" value="ADENINE DEAMINASE"/>
    <property type="match status" value="1"/>
</dbReference>
<reference evidence="9" key="1">
    <citation type="journal article" date="2014" name="Int. J. Syst. Evol. Microbiol.">
        <title>Complete genome sequence of Corynebacterium casei LMG S-19264T (=DSM 44701T), isolated from a smear-ripened cheese.</title>
        <authorList>
            <consortium name="US DOE Joint Genome Institute (JGI-PGF)"/>
            <person name="Walter F."/>
            <person name="Albersmeier A."/>
            <person name="Kalinowski J."/>
            <person name="Ruckert C."/>
        </authorList>
    </citation>
    <scope>NUCLEOTIDE SEQUENCE</scope>
    <source>
        <strain evidence="9">KCTC 42249</strain>
    </source>
</reference>
<name>A0A8J3DLR5_9HYPH</name>
<dbReference type="InterPro" id="IPR032466">
    <property type="entry name" value="Metal_Hydrolase"/>
</dbReference>
<dbReference type="InterPro" id="IPR006680">
    <property type="entry name" value="Amidohydro-rel"/>
</dbReference>
<evidence type="ECO:0000259" key="8">
    <source>
        <dbReference type="Pfam" id="PF13382"/>
    </source>
</evidence>
<dbReference type="EC" id="3.5.4.2" evidence="2 6"/>
<evidence type="ECO:0000256" key="6">
    <source>
        <dbReference type="HAMAP-Rule" id="MF_01518"/>
    </source>
</evidence>
<comment type="catalytic activity">
    <reaction evidence="5 6">
        <text>adenine + H2O + H(+) = hypoxanthine + NH4(+)</text>
        <dbReference type="Rhea" id="RHEA:23688"/>
        <dbReference type="ChEBI" id="CHEBI:15377"/>
        <dbReference type="ChEBI" id="CHEBI:15378"/>
        <dbReference type="ChEBI" id="CHEBI:16708"/>
        <dbReference type="ChEBI" id="CHEBI:17368"/>
        <dbReference type="ChEBI" id="CHEBI:28938"/>
        <dbReference type="EC" id="3.5.4.2"/>
    </reaction>
</comment>
<protein>
    <recommendedName>
        <fullName evidence="2 6">Adenine deaminase</fullName>
        <shortName evidence="6">Adenase</shortName>
        <shortName evidence="6">Adenine aminase</shortName>
        <ecNumber evidence="2 6">3.5.4.2</ecNumber>
    </recommendedName>
</protein>
<organism evidence="9 10">
    <name type="scientific">Tianweitania populi</name>
    <dbReference type="NCBI Taxonomy" id="1607949"/>
    <lineage>
        <taxon>Bacteria</taxon>
        <taxon>Pseudomonadati</taxon>
        <taxon>Pseudomonadota</taxon>
        <taxon>Alphaproteobacteria</taxon>
        <taxon>Hyphomicrobiales</taxon>
        <taxon>Phyllobacteriaceae</taxon>
        <taxon>Tianweitania</taxon>
    </lineage>
</organism>
<dbReference type="SUPFAM" id="SSF51556">
    <property type="entry name" value="Metallo-dependent hydrolases"/>
    <property type="match status" value="1"/>
</dbReference>
<evidence type="ECO:0000256" key="1">
    <source>
        <dbReference type="ARBA" id="ARBA00006773"/>
    </source>
</evidence>
<evidence type="ECO:0000256" key="5">
    <source>
        <dbReference type="ARBA" id="ARBA00047720"/>
    </source>
</evidence>
<sequence>MTQAATSIEPQDLNAPELRDCAVNAATGRAPFDILLINGRLVDVATSEIRDADIGLVGPLIASVHPRGNRSDAAEVIDLAGAFIAPGLIDMHMHIESSMCTPRRYAEVVVPQGTTTVVWDPHEVGNVAGLDGVRWATEAASDLPLRVLTLAPSCVPSAPGIEMAGAEFNAPEMAEMLAWPTIHGVAEVMDMRGVLDRSRKMRGIVDAGLASGKLVCGHARDLKGIDLQGFAAAGIASDHEITSGDDVLEKLRAGFTVELRGSHDYVLPGVVAALKTLPHVPQTLSLCTDDIFPDDLVKVGGMIDHIRRLVGHGMLAIDALRAGTLNGAMRLGREDLGRVAAGRRADIVVLADLESFAVQRVFVSGKQAARNGQLLAGTPGEPTTAFTDTVKLAPLTAEDFTLYAPAETGDTVEINTVYRPRFTEWQRLTVPVVNGVLDLPEDKLVMAVVHRHAKRSAQPSLGVLDEWGSWTGAIATTIAHDSHNLNVFGRDPADMAVAANALIACGGGMAVAKDGQVIALLPLPVCGLLSDAPVAETAEALTKLRDAAAGVADWLPPVRTFKALVGASLACNPGPRVTDMGIGDGATGELRSLFDLHQL</sequence>
<dbReference type="PANTHER" id="PTHR11113">
    <property type="entry name" value="N-ACETYLGLUCOSAMINE-6-PHOSPHATE DEACETYLASE"/>
    <property type="match status" value="1"/>
</dbReference>
<dbReference type="Pfam" id="PF13382">
    <property type="entry name" value="Adenine_deam_C"/>
    <property type="match status" value="1"/>
</dbReference>
<dbReference type="GO" id="GO:0006146">
    <property type="term" value="P:adenine catabolic process"/>
    <property type="evidence" value="ECO:0007669"/>
    <property type="project" value="InterPro"/>
</dbReference>
<dbReference type="InterPro" id="IPR006679">
    <property type="entry name" value="Adenine_deam"/>
</dbReference>
<dbReference type="Gene3D" id="2.30.40.10">
    <property type="entry name" value="Urease, subunit C, domain 1"/>
    <property type="match status" value="1"/>
</dbReference>
<feature type="domain" description="Adenine deaminase C-terminal" evidence="8">
    <location>
        <begin position="422"/>
        <end position="586"/>
    </location>
</feature>
<keyword evidence="10" id="KW-1185">Reference proteome</keyword>
<dbReference type="AlphaFoldDB" id="A0A8J3DLR5"/>
<gene>
    <name evidence="6 9" type="primary">ade</name>
    <name evidence="9" type="ORF">GCM10016234_06340</name>
</gene>
<dbReference type="RefSeq" id="WP_189501554.1">
    <property type="nucleotide sequence ID" value="NZ_BMZQ01000001.1"/>
</dbReference>
<dbReference type="SUPFAM" id="SSF51338">
    <property type="entry name" value="Composite domain of metallo-dependent hydrolases"/>
    <property type="match status" value="1"/>
</dbReference>
<evidence type="ECO:0000259" key="7">
    <source>
        <dbReference type="Pfam" id="PF01979"/>
    </source>
</evidence>
<evidence type="ECO:0000313" key="9">
    <source>
        <dbReference type="EMBL" id="GHD07670.1"/>
    </source>
</evidence>
<evidence type="ECO:0000256" key="3">
    <source>
        <dbReference type="ARBA" id="ARBA00022801"/>
    </source>
</evidence>
<comment type="similarity">
    <text evidence="1 6">Belongs to the metallo-dependent hydrolases superfamily. Adenine deaminase family.</text>
</comment>
<accession>A0A8J3DLR5</accession>
<dbReference type="Gene3D" id="3.20.20.140">
    <property type="entry name" value="Metal-dependent hydrolases"/>
    <property type="match status" value="1"/>
</dbReference>